<dbReference type="Proteomes" id="UP000000263">
    <property type="component" value="Chromosome"/>
</dbReference>
<dbReference type="EMBL" id="CP000804">
    <property type="protein sequence ID" value="ABU56174.1"/>
    <property type="molecule type" value="Genomic_DNA"/>
</dbReference>
<organism evidence="1 2">
    <name type="scientific">Roseiflexus castenholzii (strain DSM 13941 / HLO8)</name>
    <dbReference type="NCBI Taxonomy" id="383372"/>
    <lineage>
        <taxon>Bacteria</taxon>
        <taxon>Bacillati</taxon>
        <taxon>Chloroflexota</taxon>
        <taxon>Chloroflexia</taxon>
        <taxon>Chloroflexales</taxon>
        <taxon>Roseiflexineae</taxon>
        <taxon>Roseiflexaceae</taxon>
        <taxon>Roseiflexus</taxon>
    </lineage>
</organism>
<proteinExistence type="predicted"/>
<name>A7NFF2_ROSCS</name>
<dbReference type="STRING" id="383372.Rcas_0035"/>
<sequence>MTTNDTFSLGVTYWPRRAGPLLWQRYDRGAVREELAHIAAIGFDTVRFCVLWEDFQPGPERINGRAMRRLEHALDTAHAVGLRVVLALFPVALLGQLQVPSWANGPDIAGALRRARRGQPLMLVRPPGVISVLTGGRYRPVQCGDLFSDPTMIEAQRYLVRETGGYFGDHPAVLAWQLGEGFERVHRPESEQAVSQWFALLTDELKIVAPRAVCLGVVSPTGLKRRSGPRPEHVAKHCALTGVTVDLAETPVDHQARHTNPAAYLHRLTAGLAERRVVVLGVGMPTITHGETAGWFEDDLYGRTAPVYRSTPGEQAEFIHTVLERLYDDGAAGAWLATYADFLEELWQAPPLDRTRCYRTMGLIDALGREKASVEAVREFARRVRSASTLPAQPPAVDAERYWSDPERTFREWWREFNSSG</sequence>
<reference evidence="1 2" key="1">
    <citation type="submission" date="2007-08" db="EMBL/GenBank/DDBJ databases">
        <title>Complete sequence of Roseiflexus castenholzii DSM 13941.</title>
        <authorList>
            <consortium name="US DOE Joint Genome Institute"/>
            <person name="Copeland A."/>
            <person name="Lucas S."/>
            <person name="Lapidus A."/>
            <person name="Barry K."/>
            <person name="Glavina del Rio T."/>
            <person name="Dalin E."/>
            <person name="Tice H."/>
            <person name="Pitluck S."/>
            <person name="Thompson L.S."/>
            <person name="Brettin T."/>
            <person name="Bruce D."/>
            <person name="Detter J.C."/>
            <person name="Han C."/>
            <person name="Tapia R."/>
            <person name="Schmutz J."/>
            <person name="Larimer F."/>
            <person name="Land M."/>
            <person name="Hauser L."/>
            <person name="Kyrpides N."/>
            <person name="Mikhailova N."/>
            <person name="Bryant D.A."/>
            <person name="Hanada S."/>
            <person name="Tsukatani Y."/>
            <person name="Richardson P."/>
        </authorList>
    </citation>
    <scope>NUCLEOTIDE SEQUENCE [LARGE SCALE GENOMIC DNA]</scope>
    <source>
        <strain evidence="2">DSM 13941 / HLO8</strain>
    </source>
</reference>
<dbReference type="SUPFAM" id="SSF51445">
    <property type="entry name" value="(Trans)glycosidases"/>
    <property type="match status" value="1"/>
</dbReference>
<dbReference type="OrthoDB" id="9801493at2"/>
<evidence type="ECO:0008006" key="3">
    <source>
        <dbReference type="Google" id="ProtNLM"/>
    </source>
</evidence>
<evidence type="ECO:0000313" key="1">
    <source>
        <dbReference type="EMBL" id="ABU56174.1"/>
    </source>
</evidence>
<gene>
    <name evidence="1" type="ordered locus">Rcas_0035</name>
</gene>
<evidence type="ECO:0000313" key="2">
    <source>
        <dbReference type="Proteomes" id="UP000000263"/>
    </source>
</evidence>
<dbReference type="InterPro" id="IPR017853">
    <property type="entry name" value="GH"/>
</dbReference>
<dbReference type="AlphaFoldDB" id="A7NFF2"/>
<keyword evidence="2" id="KW-1185">Reference proteome</keyword>
<dbReference type="Gene3D" id="3.20.20.80">
    <property type="entry name" value="Glycosidases"/>
    <property type="match status" value="1"/>
</dbReference>
<dbReference type="eggNOG" id="COG3934">
    <property type="taxonomic scope" value="Bacteria"/>
</dbReference>
<dbReference type="HOGENOM" id="CLU_650326_0_0_0"/>
<dbReference type="KEGG" id="rca:Rcas_0035"/>
<protein>
    <recommendedName>
        <fullName evidence="3">Glycoside hydrolase family 42 N-terminal domain-containing protein</fullName>
    </recommendedName>
</protein>
<dbReference type="RefSeq" id="WP_011997579.1">
    <property type="nucleotide sequence ID" value="NC_009767.1"/>
</dbReference>
<accession>A7NFF2</accession>